<dbReference type="VEuPathDB" id="FungiDB:G647_03929"/>
<feature type="signal peptide" evidence="2">
    <location>
        <begin position="1"/>
        <end position="27"/>
    </location>
</feature>
<evidence type="ECO:0000313" key="3">
    <source>
        <dbReference type="EMBL" id="OCT52533.1"/>
    </source>
</evidence>
<name>A0A1C1CVJ8_9EURO</name>
<dbReference type="Proteomes" id="UP000094526">
    <property type="component" value="Unassembled WGS sequence"/>
</dbReference>
<feature type="compositionally biased region" description="Basic residues" evidence="1">
    <location>
        <begin position="104"/>
        <end position="114"/>
    </location>
</feature>
<feature type="region of interest" description="Disordered" evidence="1">
    <location>
        <begin position="104"/>
        <end position="134"/>
    </location>
</feature>
<feature type="compositionally biased region" description="Low complexity" evidence="1">
    <location>
        <begin position="213"/>
        <end position="238"/>
    </location>
</feature>
<feature type="chain" id="PRO_5008651081" evidence="2">
    <location>
        <begin position="28"/>
        <end position="260"/>
    </location>
</feature>
<dbReference type="EMBL" id="LGRB01000008">
    <property type="protein sequence ID" value="OCT52533.1"/>
    <property type="molecule type" value="Genomic_DNA"/>
</dbReference>
<keyword evidence="2" id="KW-0732">Signal</keyword>
<sequence>MKTFTLTLTSTSYLCLAIAATARLAQAQAQSYCDASVGYVLPDSTSDSGTDDTSGYTPDSGDCDAECQLYYSQQQTLYSDYFNDAVTAGGNSFLSAAGGKRKRDHLQHHTRRASNRAAAAAGLSPRQSGGGDGSDGGDLYLTCTAAETCFVYENIPLCIDMATGDFTDPTGGSGNVLTGTYNAAVDTGSSGTTGSDGGDDDDDTDTDSDSDSGSDSTDITSSSSSSSASPNGASSSSSTCAGGITLGAVVFAAVFALLAN</sequence>
<organism evidence="3 4">
    <name type="scientific">Cladophialophora carrionii</name>
    <dbReference type="NCBI Taxonomy" id="86049"/>
    <lineage>
        <taxon>Eukaryota</taxon>
        <taxon>Fungi</taxon>
        <taxon>Dikarya</taxon>
        <taxon>Ascomycota</taxon>
        <taxon>Pezizomycotina</taxon>
        <taxon>Eurotiomycetes</taxon>
        <taxon>Chaetothyriomycetidae</taxon>
        <taxon>Chaetothyriales</taxon>
        <taxon>Herpotrichiellaceae</taxon>
        <taxon>Cladophialophora</taxon>
    </lineage>
</organism>
<evidence type="ECO:0000256" key="2">
    <source>
        <dbReference type="SAM" id="SignalP"/>
    </source>
</evidence>
<proteinExistence type="predicted"/>
<dbReference type="AlphaFoldDB" id="A0A1C1CVJ8"/>
<evidence type="ECO:0000313" key="4">
    <source>
        <dbReference type="Proteomes" id="UP000094526"/>
    </source>
</evidence>
<dbReference type="VEuPathDB" id="FungiDB:CLCR_10712"/>
<evidence type="ECO:0000256" key="1">
    <source>
        <dbReference type="SAM" id="MobiDB-lite"/>
    </source>
</evidence>
<comment type="caution">
    <text evidence="3">The sequence shown here is derived from an EMBL/GenBank/DDBJ whole genome shotgun (WGS) entry which is preliminary data.</text>
</comment>
<accession>A0A1C1CVJ8</accession>
<dbReference type="OrthoDB" id="4766847at2759"/>
<feature type="compositionally biased region" description="Acidic residues" evidence="1">
    <location>
        <begin position="197"/>
        <end position="212"/>
    </location>
</feature>
<reference evidence="4" key="1">
    <citation type="submission" date="2015-07" db="EMBL/GenBank/DDBJ databases">
        <authorList>
            <person name="Teixeira M.M."/>
            <person name="Souza R.C."/>
            <person name="Almeida L.G."/>
            <person name="Vicente V.A."/>
            <person name="de Hoog S."/>
            <person name="Bocca A.L."/>
            <person name="de Almeida S.R."/>
            <person name="Vasconcelos A.T."/>
            <person name="Felipe M.S."/>
        </authorList>
    </citation>
    <scope>NUCLEOTIDE SEQUENCE [LARGE SCALE GENOMIC DNA]</scope>
    <source>
        <strain evidence="4">KSF</strain>
    </source>
</reference>
<protein>
    <submittedName>
        <fullName evidence="3">Uncharacterized protein</fullName>
    </submittedName>
</protein>
<gene>
    <name evidence="3" type="ORF">CLCR_10712</name>
</gene>
<feature type="region of interest" description="Disordered" evidence="1">
    <location>
        <begin position="186"/>
        <end position="238"/>
    </location>
</feature>
<keyword evidence="4" id="KW-1185">Reference proteome</keyword>